<evidence type="ECO:0000256" key="10">
    <source>
        <dbReference type="ARBA" id="ARBA00022842"/>
    </source>
</evidence>
<dbReference type="GO" id="GO:0003925">
    <property type="term" value="F:G protein activity"/>
    <property type="evidence" value="ECO:0007669"/>
    <property type="project" value="UniProtKB-EC"/>
</dbReference>
<comment type="cofactor">
    <cofactor evidence="1">
        <name>Mg(2+)</name>
        <dbReference type="ChEBI" id="CHEBI:18420"/>
    </cofactor>
</comment>
<dbReference type="GO" id="GO:0031901">
    <property type="term" value="C:early endosome membrane"/>
    <property type="evidence" value="ECO:0007669"/>
    <property type="project" value="UniProtKB-SubCell"/>
</dbReference>
<dbReference type="GO" id="GO:0015031">
    <property type="term" value="P:protein transport"/>
    <property type="evidence" value="ECO:0007669"/>
    <property type="project" value="UniProtKB-KW"/>
</dbReference>
<dbReference type="AlphaFoldDB" id="A0A8C0FAM8"/>
<evidence type="ECO:0000256" key="17">
    <source>
        <dbReference type="RuleBase" id="RU367055"/>
    </source>
</evidence>
<evidence type="ECO:0000256" key="9">
    <source>
        <dbReference type="ARBA" id="ARBA00022801"/>
    </source>
</evidence>
<dbReference type="FunFam" id="3.40.50.300:FF:000280">
    <property type="entry name" value="Putative ras-related protein Rab-4B"/>
    <property type="match status" value="1"/>
</dbReference>
<dbReference type="InterPro" id="IPR050209">
    <property type="entry name" value="Rab_GTPases_membrane_traffic"/>
</dbReference>
<evidence type="ECO:0000313" key="18">
    <source>
        <dbReference type="Ensembl" id="ENSBOBP00000012947.1"/>
    </source>
</evidence>
<comment type="subcellular location">
    <subcellularLocation>
        <location evidence="17">Cell membrane</location>
        <topology evidence="17">Lipid-anchor</topology>
        <orientation evidence="17">Cytoplasmic side</orientation>
    </subcellularLocation>
    <subcellularLocation>
        <location evidence="2">Early endosome membrane</location>
    </subcellularLocation>
</comment>
<keyword evidence="9" id="KW-0378">Hydrolase</keyword>
<protein>
    <recommendedName>
        <fullName evidence="17">Ras-related protein Rab-4</fullName>
    </recommendedName>
</protein>
<dbReference type="InterPro" id="IPR027417">
    <property type="entry name" value="P-loop_NTPase"/>
</dbReference>
<dbReference type="CDD" id="cd04113">
    <property type="entry name" value="Rab4"/>
    <property type="match status" value="1"/>
</dbReference>
<dbReference type="InterPro" id="IPR001806">
    <property type="entry name" value="Small_GTPase"/>
</dbReference>
<keyword evidence="5" id="KW-0488">Methylation</keyword>
<dbReference type="SUPFAM" id="SSF52540">
    <property type="entry name" value="P-loop containing nucleoside triphosphate hydrolases"/>
    <property type="match status" value="1"/>
</dbReference>
<dbReference type="GO" id="GO:0032482">
    <property type="term" value="P:Rab protein signal transduction"/>
    <property type="evidence" value="ECO:0007669"/>
    <property type="project" value="UniProtKB-UniRule"/>
</dbReference>
<keyword evidence="10" id="KW-0460">Magnesium</keyword>
<evidence type="ECO:0000256" key="16">
    <source>
        <dbReference type="ARBA" id="ARBA00047660"/>
    </source>
</evidence>
<organism evidence="18 19">
    <name type="scientific">Bubo bubo</name>
    <name type="common">Eurasian eagle-owl</name>
    <name type="synonym">Strix bubo</name>
    <dbReference type="NCBI Taxonomy" id="30461"/>
    <lineage>
        <taxon>Eukaryota</taxon>
        <taxon>Metazoa</taxon>
        <taxon>Chordata</taxon>
        <taxon>Craniata</taxon>
        <taxon>Vertebrata</taxon>
        <taxon>Euteleostomi</taxon>
        <taxon>Archelosauria</taxon>
        <taxon>Archosauria</taxon>
        <taxon>Dinosauria</taxon>
        <taxon>Saurischia</taxon>
        <taxon>Theropoda</taxon>
        <taxon>Coelurosauria</taxon>
        <taxon>Aves</taxon>
        <taxon>Neognathae</taxon>
        <taxon>Neoaves</taxon>
        <taxon>Telluraves</taxon>
        <taxon>Strigiformes</taxon>
        <taxon>Strigidae</taxon>
        <taxon>Bubo</taxon>
    </lineage>
</organism>
<sequence length="270" mass="30315">ELIVRVTLGKKLRECVHTSLCWHGCLTTTGRKTSEGVSWIAGGDRVCQCFTGKHQREVRRRKDFLFKFLVIGNAGTGKSCLLHQFIEKKFKDDSNHTIGVEFGSKIINVGGKYVKLQIWDTAGQERFRSVTRSYYRGAAGALLVYDITSRETYNALTNWLTDARMLASQNIVIILCGNKKDLDADREVTFLEASRFAQENELMFLETSALTGENVEEAFVQCARKILNKIESGELDPERMGSGIQYGDAALRQLRSPRRAQAQSAQECGC</sequence>
<evidence type="ECO:0000256" key="11">
    <source>
        <dbReference type="ARBA" id="ARBA00022927"/>
    </source>
</evidence>
<evidence type="ECO:0000256" key="2">
    <source>
        <dbReference type="ARBA" id="ARBA00004146"/>
    </source>
</evidence>
<dbReference type="GO" id="GO:0005525">
    <property type="term" value="F:GTP binding"/>
    <property type="evidence" value="ECO:0007669"/>
    <property type="project" value="UniProtKB-UniRule"/>
</dbReference>
<evidence type="ECO:0000256" key="12">
    <source>
        <dbReference type="ARBA" id="ARBA00023134"/>
    </source>
</evidence>
<dbReference type="SMART" id="SM00173">
    <property type="entry name" value="RAS"/>
    <property type="match status" value="1"/>
</dbReference>
<dbReference type="GO" id="GO:0005886">
    <property type="term" value="C:plasma membrane"/>
    <property type="evidence" value="ECO:0007669"/>
    <property type="project" value="UniProtKB-SubCell"/>
</dbReference>
<keyword evidence="6" id="KW-0479">Metal-binding</keyword>
<dbReference type="GO" id="GO:0046872">
    <property type="term" value="F:metal ion binding"/>
    <property type="evidence" value="ECO:0007669"/>
    <property type="project" value="UniProtKB-KW"/>
</dbReference>
<evidence type="ECO:0000256" key="14">
    <source>
        <dbReference type="ARBA" id="ARBA00023288"/>
    </source>
</evidence>
<dbReference type="PROSITE" id="PS51419">
    <property type="entry name" value="RAB"/>
    <property type="match status" value="1"/>
</dbReference>
<dbReference type="InterPro" id="IPR041819">
    <property type="entry name" value="Rab4"/>
</dbReference>
<accession>A0A8C0FAM8</accession>
<comment type="catalytic activity">
    <reaction evidence="16">
        <text>GTP + H2O = GDP + phosphate + H(+)</text>
        <dbReference type="Rhea" id="RHEA:19669"/>
        <dbReference type="ChEBI" id="CHEBI:15377"/>
        <dbReference type="ChEBI" id="CHEBI:15378"/>
        <dbReference type="ChEBI" id="CHEBI:37565"/>
        <dbReference type="ChEBI" id="CHEBI:43474"/>
        <dbReference type="ChEBI" id="CHEBI:58189"/>
        <dbReference type="EC" id="3.6.5.2"/>
    </reaction>
    <physiologicalReaction direction="left-to-right" evidence="16">
        <dbReference type="Rhea" id="RHEA:19670"/>
    </physiologicalReaction>
</comment>
<comment type="similarity">
    <text evidence="3 17">Belongs to the small GTPase superfamily. Rab family.</text>
</comment>
<evidence type="ECO:0000256" key="1">
    <source>
        <dbReference type="ARBA" id="ARBA00001946"/>
    </source>
</evidence>
<evidence type="ECO:0000313" key="19">
    <source>
        <dbReference type="Proteomes" id="UP000694567"/>
    </source>
</evidence>
<evidence type="ECO:0000256" key="5">
    <source>
        <dbReference type="ARBA" id="ARBA00022481"/>
    </source>
</evidence>
<keyword evidence="14 17" id="KW-0449">Lipoprotein</keyword>
<dbReference type="PROSITE" id="PS51421">
    <property type="entry name" value="RAS"/>
    <property type="match status" value="1"/>
</dbReference>
<evidence type="ECO:0000256" key="7">
    <source>
        <dbReference type="ARBA" id="ARBA00022741"/>
    </source>
</evidence>
<reference evidence="18" key="1">
    <citation type="submission" date="2025-08" db="UniProtKB">
        <authorList>
            <consortium name="Ensembl"/>
        </authorList>
    </citation>
    <scope>IDENTIFICATION</scope>
</reference>
<keyword evidence="13 17" id="KW-0472">Membrane</keyword>
<evidence type="ECO:0000256" key="3">
    <source>
        <dbReference type="ARBA" id="ARBA00006270"/>
    </source>
</evidence>
<keyword evidence="19" id="KW-1185">Reference proteome</keyword>
<keyword evidence="11 17" id="KW-0653">Protein transport</keyword>
<dbReference type="PRINTS" id="PR00449">
    <property type="entry name" value="RASTRNSFRMNG"/>
</dbReference>
<dbReference type="InterPro" id="IPR005225">
    <property type="entry name" value="Small_GTP-bd"/>
</dbReference>
<dbReference type="NCBIfam" id="TIGR00231">
    <property type="entry name" value="small_GTP"/>
    <property type="match status" value="1"/>
</dbReference>
<evidence type="ECO:0000256" key="8">
    <source>
        <dbReference type="ARBA" id="ARBA00022753"/>
    </source>
</evidence>
<proteinExistence type="inferred from homology"/>
<name>A0A8C0FAM8_BUBBB</name>
<comment type="function">
    <text evidence="17">The small GTPases Rab are key regulators of intracellular membrane trafficking, from the formation of transport vesicles to their fusion with membranes. Rabs cycle between an inactive GDP-bound form and an active GTP-bound form that is able to recruit to membranes different sets of downstream effectors directly responsible for vesicle formation, movement, tethering and fusion.</text>
</comment>
<dbReference type="Gene3D" id="3.40.50.300">
    <property type="entry name" value="P-loop containing nucleotide triphosphate hydrolases"/>
    <property type="match status" value="1"/>
</dbReference>
<keyword evidence="7 17" id="KW-0547">Nucleotide-binding</keyword>
<dbReference type="Ensembl" id="ENSBOBT00000013259.1">
    <property type="protein sequence ID" value="ENSBOBP00000012947.1"/>
    <property type="gene ID" value="ENSBOBG00000008218.1"/>
</dbReference>
<evidence type="ECO:0000256" key="15">
    <source>
        <dbReference type="ARBA" id="ARBA00023289"/>
    </source>
</evidence>
<evidence type="ECO:0000256" key="6">
    <source>
        <dbReference type="ARBA" id="ARBA00022723"/>
    </source>
</evidence>
<reference evidence="18" key="2">
    <citation type="submission" date="2025-09" db="UniProtKB">
        <authorList>
            <consortium name="Ensembl"/>
        </authorList>
    </citation>
    <scope>IDENTIFICATION</scope>
</reference>
<dbReference type="PANTHER" id="PTHR47979">
    <property type="entry name" value="DRAB11-RELATED"/>
    <property type="match status" value="1"/>
</dbReference>
<dbReference type="SMART" id="SM00174">
    <property type="entry name" value="RHO"/>
    <property type="match status" value="1"/>
</dbReference>
<keyword evidence="15 17" id="KW-0636">Prenylation</keyword>
<dbReference type="Pfam" id="PF00071">
    <property type="entry name" value="Ras"/>
    <property type="match status" value="1"/>
</dbReference>
<dbReference type="SMART" id="SM00176">
    <property type="entry name" value="RAN"/>
    <property type="match status" value="1"/>
</dbReference>
<keyword evidence="4 17" id="KW-0813">Transport</keyword>
<keyword evidence="8" id="KW-0967">Endosome</keyword>
<dbReference type="SMART" id="SM00177">
    <property type="entry name" value="ARF"/>
    <property type="match status" value="1"/>
</dbReference>
<dbReference type="SMART" id="SM00175">
    <property type="entry name" value="RAB"/>
    <property type="match status" value="1"/>
</dbReference>
<keyword evidence="12 17" id="KW-0342">GTP-binding</keyword>
<evidence type="ECO:0000256" key="4">
    <source>
        <dbReference type="ARBA" id="ARBA00022448"/>
    </source>
</evidence>
<dbReference type="Proteomes" id="UP000694567">
    <property type="component" value="Unplaced"/>
</dbReference>
<evidence type="ECO:0000256" key="13">
    <source>
        <dbReference type="ARBA" id="ARBA00023136"/>
    </source>
</evidence>